<dbReference type="PROSITE" id="PS50110">
    <property type="entry name" value="RESPONSE_REGULATORY"/>
    <property type="match status" value="1"/>
</dbReference>
<keyword evidence="12" id="KW-0418">Kinase</keyword>
<evidence type="ECO:0000256" key="3">
    <source>
        <dbReference type="ARBA" id="ARBA00022553"/>
    </source>
</evidence>
<dbReference type="GO" id="GO:0005524">
    <property type="term" value="F:ATP binding"/>
    <property type="evidence" value="ECO:0007669"/>
    <property type="project" value="UniProtKB-KW"/>
</dbReference>
<dbReference type="InterPro" id="IPR011006">
    <property type="entry name" value="CheY-like_superfamily"/>
</dbReference>
<dbReference type="EC" id="2.7.13.3" evidence="12"/>
<keyword evidence="12" id="KW-0808">Transferase</keyword>
<dbReference type="GO" id="GO:0000160">
    <property type="term" value="P:phosphorelay signal transduction system"/>
    <property type="evidence" value="ECO:0007669"/>
    <property type="project" value="UniProtKB-KW"/>
</dbReference>
<name>A0A1Y5S1A1_9RHOB</name>
<sequence length="218" mass="22893">MLEADGHKVTEAHDGQEGINLAHGQRFDLILMDISMPVVDGRVATQTIRAGDGASAQTRIVALTANALPEERADFLALGMEDVLTKPLSKPALRAVLGAAPARATPSNHTVLDMNHLSETRDALGEDNFQTMLGKLDAEIAAVAGWAHIDTPLDDLAQHSHKLAGSASLFGASDLAQGLRDLETSAKSKDAHGVAQRAADVTALSLRTRQALAALKAT</sequence>
<keyword evidence="4" id="KW-0812">Transmembrane</keyword>
<feature type="modified residue" description="4-aspartylphosphate" evidence="10">
    <location>
        <position position="33"/>
    </location>
</feature>
<dbReference type="Gene3D" id="1.20.120.160">
    <property type="entry name" value="HPT domain"/>
    <property type="match status" value="1"/>
</dbReference>
<dbReference type="InterPro" id="IPR036641">
    <property type="entry name" value="HPT_dom_sf"/>
</dbReference>
<dbReference type="Pfam" id="PF00072">
    <property type="entry name" value="Response_reg"/>
    <property type="match status" value="1"/>
</dbReference>
<accession>A0A1Y5S1A1</accession>
<keyword evidence="7" id="KW-1133">Transmembrane helix</keyword>
<dbReference type="SUPFAM" id="SSF52172">
    <property type="entry name" value="CheY-like"/>
    <property type="match status" value="1"/>
</dbReference>
<dbReference type="AlphaFoldDB" id="A0A1Y5S1A1"/>
<dbReference type="InterPro" id="IPR001789">
    <property type="entry name" value="Sig_transdc_resp-reg_receiver"/>
</dbReference>
<evidence type="ECO:0000256" key="4">
    <source>
        <dbReference type="ARBA" id="ARBA00022692"/>
    </source>
</evidence>
<dbReference type="SUPFAM" id="SSF47226">
    <property type="entry name" value="Histidine-containing phosphotransfer domain, HPT domain"/>
    <property type="match status" value="1"/>
</dbReference>
<evidence type="ECO:0000313" key="12">
    <source>
        <dbReference type="EMBL" id="SLN27369.1"/>
    </source>
</evidence>
<dbReference type="PANTHER" id="PTHR45339">
    <property type="entry name" value="HYBRID SIGNAL TRANSDUCTION HISTIDINE KINASE J"/>
    <property type="match status" value="1"/>
</dbReference>
<comment type="subcellular location">
    <subcellularLocation>
        <location evidence="1">Cell membrane</location>
        <topology evidence="1">Multi-pass membrane protein</topology>
    </subcellularLocation>
</comment>
<keyword evidence="3 10" id="KW-0597">Phosphoprotein</keyword>
<dbReference type="SMART" id="SM00448">
    <property type="entry name" value="REC"/>
    <property type="match status" value="1"/>
</dbReference>
<keyword evidence="2" id="KW-1003">Cell membrane</keyword>
<dbReference type="EMBL" id="FWFT01000002">
    <property type="protein sequence ID" value="SLN27369.1"/>
    <property type="molecule type" value="Genomic_DNA"/>
</dbReference>
<protein>
    <submittedName>
        <fullName evidence="12">CAI-1 autoinducer sensor kinase/phosphatase CqsS</fullName>
        <ecNumber evidence="12">2.7.13.3</ecNumber>
    </submittedName>
</protein>
<dbReference type="Gene3D" id="3.40.50.2300">
    <property type="match status" value="1"/>
</dbReference>
<evidence type="ECO:0000256" key="5">
    <source>
        <dbReference type="ARBA" id="ARBA00022741"/>
    </source>
</evidence>
<dbReference type="GO" id="GO:0005886">
    <property type="term" value="C:plasma membrane"/>
    <property type="evidence" value="ECO:0007669"/>
    <property type="project" value="UniProtKB-SubCell"/>
</dbReference>
<keyword evidence="6" id="KW-0067">ATP-binding</keyword>
<evidence type="ECO:0000256" key="9">
    <source>
        <dbReference type="ARBA" id="ARBA00023136"/>
    </source>
</evidence>
<organism evidence="12 13">
    <name type="scientific">Pseudooctadecabacter jejudonensis</name>
    <dbReference type="NCBI Taxonomy" id="1391910"/>
    <lineage>
        <taxon>Bacteria</taxon>
        <taxon>Pseudomonadati</taxon>
        <taxon>Pseudomonadota</taxon>
        <taxon>Alphaproteobacteria</taxon>
        <taxon>Rhodobacterales</taxon>
        <taxon>Paracoccaceae</taxon>
        <taxon>Pseudooctadecabacter</taxon>
    </lineage>
</organism>
<dbReference type="GO" id="GO:0004673">
    <property type="term" value="F:protein histidine kinase activity"/>
    <property type="evidence" value="ECO:0007669"/>
    <property type="project" value="UniProtKB-EC"/>
</dbReference>
<evidence type="ECO:0000313" key="13">
    <source>
        <dbReference type="Proteomes" id="UP000193623"/>
    </source>
</evidence>
<evidence type="ECO:0000256" key="1">
    <source>
        <dbReference type="ARBA" id="ARBA00004651"/>
    </source>
</evidence>
<evidence type="ECO:0000256" key="2">
    <source>
        <dbReference type="ARBA" id="ARBA00022475"/>
    </source>
</evidence>
<keyword evidence="9" id="KW-0472">Membrane</keyword>
<evidence type="ECO:0000256" key="8">
    <source>
        <dbReference type="ARBA" id="ARBA00023012"/>
    </source>
</evidence>
<keyword evidence="13" id="KW-1185">Reference proteome</keyword>
<feature type="domain" description="Response regulatory" evidence="11">
    <location>
        <begin position="1"/>
        <end position="101"/>
    </location>
</feature>
<dbReference type="PANTHER" id="PTHR45339:SF1">
    <property type="entry name" value="HYBRID SIGNAL TRANSDUCTION HISTIDINE KINASE J"/>
    <property type="match status" value="1"/>
</dbReference>
<keyword evidence="8" id="KW-0902">Two-component regulatory system</keyword>
<evidence type="ECO:0000259" key="11">
    <source>
        <dbReference type="PROSITE" id="PS50110"/>
    </source>
</evidence>
<keyword evidence="5" id="KW-0547">Nucleotide-binding</keyword>
<reference evidence="12 13" key="1">
    <citation type="submission" date="2017-03" db="EMBL/GenBank/DDBJ databases">
        <authorList>
            <person name="Afonso C.L."/>
            <person name="Miller P.J."/>
            <person name="Scott M.A."/>
            <person name="Spackman E."/>
            <person name="Goraichik I."/>
            <person name="Dimitrov K.M."/>
            <person name="Suarez D.L."/>
            <person name="Swayne D.E."/>
        </authorList>
    </citation>
    <scope>NUCLEOTIDE SEQUENCE [LARGE SCALE GENOMIC DNA]</scope>
    <source>
        <strain evidence="12 13">CECT 8397</strain>
    </source>
</reference>
<dbReference type="CDD" id="cd17546">
    <property type="entry name" value="REC_hyHK_CKI1_RcsC-like"/>
    <property type="match status" value="1"/>
</dbReference>
<dbReference type="Proteomes" id="UP000193623">
    <property type="component" value="Unassembled WGS sequence"/>
</dbReference>
<proteinExistence type="predicted"/>
<evidence type="ECO:0000256" key="6">
    <source>
        <dbReference type="ARBA" id="ARBA00022840"/>
    </source>
</evidence>
<evidence type="ECO:0000256" key="10">
    <source>
        <dbReference type="PROSITE-ProRule" id="PRU00169"/>
    </source>
</evidence>
<evidence type="ECO:0000256" key="7">
    <source>
        <dbReference type="ARBA" id="ARBA00022989"/>
    </source>
</evidence>
<gene>
    <name evidence="12" type="primary">cqsS</name>
    <name evidence="12" type="ORF">PSJ8397_01133</name>
</gene>